<evidence type="ECO:0000256" key="8">
    <source>
        <dbReference type="PROSITE-ProRule" id="PRU10141"/>
    </source>
</evidence>
<dbReference type="CDD" id="cd10361">
    <property type="entry name" value="SH2_Fps_family"/>
    <property type="match status" value="1"/>
</dbReference>
<feature type="domain" description="SH2" evidence="11">
    <location>
        <begin position="73"/>
        <end position="163"/>
    </location>
</feature>
<dbReference type="GO" id="GO:0005524">
    <property type="term" value="F:ATP binding"/>
    <property type="evidence" value="ECO:0007669"/>
    <property type="project" value="UniProtKB-UniRule"/>
</dbReference>
<dbReference type="Gene3D" id="3.30.505.10">
    <property type="entry name" value="SH2 domain"/>
    <property type="match status" value="1"/>
</dbReference>
<comment type="similarity">
    <text evidence="9">Belongs to the protein kinase superfamily. Tyr protein kinase family.</text>
</comment>
<feature type="compositionally biased region" description="Basic and acidic residues" evidence="10">
    <location>
        <begin position="442"/>
        <end position="464"/>
    </location>
</feature>
<dbReference type="PROSITE" id="PS50011">
    <property type="entry name" value="PROTEIN_KINASE_DOM"/>
    <property type="match status" value="1"/>
</dbReference>
<dbReference type="CDD" id="cd00192">
    <property type="entry name" value="PTKc"/>
    <property type="match status" value="1"/>
</dbReference>
<keyword evidence="7" id="KW-0727">SH2 domain</keyword>
<feature type="compositionally biased region" description="Basic and acidic residues" evidence="10">
    <location>
        <begin position="41"/>
        <end position="58"/>
    </location>
</feature>
<dbReference type="eggNOG" id="KOG0194">
    <property type="taxonomic scope" value="Eukaryota"/>
</dbReference>
<dbReference type="EC" id="2.7.10.2" evidence="9"/>
<dbReference type="InterPro" id="IPR020635">
    <property type="entry name" value="Tyr_kinase_cat_dom"/>
</dbReference>
<evidence type="ECO:0000256" key="6">
    <source>
        <dbReference type="ARBA" id="ARBA00051245"/>
    </source>
</evidence>
<dbReference type="OrthoDB" id="546826at2759"/>
<dbReference type="Gene3D" id="1.10.510.10">
    <property type="entry name" value="Transferase(Phosphotransferase) domain 1"/>
    <property type="match status" value="1"/>
</dbReference>
<evidence type="ECO:0000259" key="12">
    <source>
        <dbReference type="PROSITE" id="PS50011"/>
    </source>
</evidence>
<feature type="domain" description="Protein kinase" evidence="12">
    <location>
        <begin position="175"/>
        <end position="444"/>
    </location>
</feature>
<dbReference type="Proteomes" id="UP000582659">
    <property type="component" value="Unassembled WGS sequence"/>
</dbReference>
<keyword evidence="15" id="KW-1185">Reference proteome</keyword>
<protein>
    <recommendedName>
        <fullName evidence="9">Tyrosine-protein kinase</fullName>
        <ecNumber evidence="9">2.7.10.2</ecNumber>
    </recommendedName>
</protein>
<dbReference type="PROSITE" id="PS00109">
    <property type="entry name" value="PROTEIN_KINASE_TYR"/>
    <property type="match status" value="1"/>
</dbReference>
<dbReference type="SMART" id="SM00252">
    <property type="entry name" value="SH2"/>
    <property type="match status" value="1"/>
</dbReference>
<dbReference type="EMBL" id="CAJFDI010000002">
    <property type="protein sequence ID" value="CAD5216041.1"/>
    <property type="molecule type" value="Genomic_DNA"/>
</dbReference>
<feature type="region of interest" description="Disordered" evidence="10">
    <location>
        <begin position="1"/>
        <end position="59"/>
    </location>
</feature>
<dbReference type="Proteomes" id="UP000095284">
    <property type="component" value="Unplaced"/>
</dbReference>
<evidence type="ECO:0000256" key="3">
    <source>
        <dbReference type="ARBA" id="ARBA00022777"/>
    </source>
</evidence>
<gene>
    <name evidence="13" type="ORF">BXYJ_LOCUS4331</name>
</gene>
<reference evidence="16" key="1">
    <citation type="submission" date="2016-11" db="UniProtKB">
        <authorList>
            <consortium name="WormBaseParasite"/>
        </authorList>
    </citation>
    <scope>IDENTIFICATION</scope>
</reference>
<dbReference type="FunFam" id="1.10.510.10:FF:001408">
    <property type="entry name" value="Tyrosine-protein kinase"/>
    <property type="match status" value="1"/>
</dbReference>
<organism evidence="14 16">
    <name type="scientific">Bursaphelenchus xylophilus</name>
    <name type="common">Pinewood nematode worm</name>
    <name type="synonym">Aphelenchoides xylophilus</name>
    <dbReference type="NCBI Taxonomy" id="6326"/>
    <lineage>
        <taxon>Eukaryota</taxon>
        <taxon>Metazoa</taxon>
        <taxon>Ecdysozoa</taxon>
        <taxon>Nematoda</taxon>
        <taxon>Chromadorea</taxon>
        <taxon>Rhabditida</taxon>
        <taxon>Tylenchina</taxon>
        <taxon>Tylenchomorpha</taxon>
        <taxon>Aphelenchoidea</taxon>
        <taxon>Aphelenchoididae</taxon>
        <taxon>Bursaphelenchus</taxon>
    </lineage>
</organism>
<evidence type="ECO:0000256" key="10">
    <source>
        <dbReference type="SAM" id="MobiDB-lite"/>
    </source>
</evidence>
<dbReference type="InterPro" id="IPR036860">
    <property type="entry name" value="SH2_dom_sf"/>
</dbReference>
<keyword evidence="5 9" id="KW-0829">Tyrosine-protein kinase</keyword>
<dbReference type="InterPro" id="IPR050198">
    <property type="entry name" value="Non-receptor_tyrosine_kinases"/>
</dbReference>
<evidence type="ECO:0000256" key="9">
    <source>
        <dbReference type="RuleBase" id="RU362096"/>
    </source>
</evidence>
<dbReference type="PROSITE" id="PS50001">
    <property type="entry name" value="SH2"/>
    <property type="match status" value="1"/>
</dbReference>
<evidence type="ECO:0000313" key="15">
    <source>
        <dbReference type="Proteomes" id="UP000659654"/>
    </source>
</evidence>
<dbReference type="PRINTS" id="PR00109">
    <property type="entry name" value="TYRKINASE"/>
</dbReference>
<dbReference type="InterPro" id="IPR008266">
    <property type="entry name" value="Tyr_kinase_AS"/>
</dbReference>
<dbReference type="WBParaSite" id="BXY_1723200.1">
    <property type="protein sequence ID" value="BXY_1723200.1"/>
    <property type="gene ID" value="BXY_1723200"/>
</dbReference>
<dbReference type="InterPro" id="IPR035849">
    <property type="entry name" value="Fes/Fps/Fer_SH2"/>
</dbReference>
<evidence type="ECO:0000259" key="11">
    <source>
        <dbReference type="PROSITE" id="PS50001"/>
    </source>
</evidence>
<keyword evidence="4 8" id="KW-0067">ATP-binding</keyword>
<dbReference type="Pfam" id="PF07714">
    <property type="entry name" value="PK_Tyr_Ser-Thr"/>
    <property type="match status" value="1"/>
</dbReference>
<dbReference type="GO" id="GO:0004715">
    <property type="term" value="F:non-membrane spanning protein tyrosine kinase activity"/>
    <property type="evidence" value="ECO:0007669"/>
    <property type="project" value="UniProtKB-EC"/>
</dbReference>
<dbReference type="EMBL" id="CAJFCV020000002">
    <property type="protein sequence ID" value="CAG9098590.1"/>
    <property type="molecule type" value="Genomic_DNA"/>
</dbReference>
<dbReference type="InterPro" id="IPR001245">
    <property type="entry name" value="Ser-Thr/Tyr_kinase_cat_dom"/>
</dbReference>
<accession>A0A1I7SW02</accession>
<keyword evidence="3 9" id="KW-0418">Kinase</keyword>
<sequence length="477" mass="53325">MKGGVKSKSGKRSGGSTEDPFSGGGVASKSRGKAKKSLSNSKEETRRLATAKSERDGAAEMTEIASKLTSHDWYHGMMPREEIEDLLKNDGDFLLRKTDVSKKPRIAISVFSSNRIRHILLNFADQKWFIRDAKMASVGQLVEHHLKNKIPVQNDGTCISHPIPRPDFYILHDHITLGQRLGGGAFGDVHKGLLKRNNETLPVAVKKLKGQMRKKQRTEFVKEAKIMKRFNHKNVVKVYGVAPQEEPLLIVLEFCPGGALNSHLKGHPEVSVDRLCNYAKDACRGMCYLSLRKIIHRDIAARNCLLGKDDEVKISDFGLSVATSELKLDRLSKMPIKWLAPETLRSGVFSTKTDVWSFGVMMWEIFSRCKTDPYPNDNNLQARGKILSGKQPMDAPANTPPHMAAILILCFTQQADQRPSFEALFKIMCPRESPPEPESNDEFMKEIEKFKKEAEANKESKAEGISKSTGNASKPVE</sequence>
<proteinExistence type="inferred from homology"/>
<name>A0A1I7SW02_BURXY</name>
<feature type="compositionally biased region" description="Polar residues" evidence="10">
    <location>
        <begin position="466"/>
        <end position="477"/>
    </location>
</feature>
<dbReference type="SUPFAM" id="SSF56112">
    <property type="entry name" value="Protein kinase-like (PK-like)"/>
    <property type="match status" value="1"/>
</dbReference>
<dbReference type="SMART" id="SM00219">
    <property type="entry name" value="TyrKc"/>
    <property type="match status" value="1"/>
</dbReference>
<evidence type="ECO:0000256" key="7">
    <source>
        <dbReference type="PROSITE-ProRule" id="PRU00191"/>
    </source>
</evidence>
<keyword evidence="1 9" id="KW-0808">Transferase</keyword>
<dbReference type="Gene3D" id="3.30.200.20">
    <property type="entry name" value="Phosphorylase Kinase, domain 1"/>
    <property type="match status" value="1"/>
</dbReference>
<dbReference type="Pfam" id="PF00017">
    <property type="entry name" value="SH2"/>
    <property type="match status" value="1"/>
</dbReference>
<feature type="region of interest" description="Disordered" evidence="10">
    <location>
        <begin position="431"/>
        <end position="477"/>
    </location>
</feature>
<evidence type="ECO:0000256" key="1">
    <source>
        <dbReference type="ARBA" id="ARBA00022679"/>
    </source>
</evidence>
<evidence type="ECO:0000256" key="4">
    <source>
        <dbReference type="ARBA" id="ARBA00022840"/>
    </source>
</evidence>
<evidence type="ECO:0000313" key="16">
    <source>
        <dbReference type="WBParaSite" id="BXY_1723200.1"/>
    </source>
</evidence>
<evidence type="ECO:0000256" key="5">
    <source>
        <dbReference type="ARBA" id="ARBA00023137"/>
    </source>
</evidence>
<dbReference type="InterPro" id="IPR000719">
    <property type="entry name" value="Prot_kinase_dom"/>
</dbReference>
<dbReference type="InterPro" id="IPR017441">
    <property type="entry name" value="Protein_kinase_ATP_BS"/>
</dbReference>
<feature type="binding site" evidence="8">
    <location>
        <position position="207"/>
    </location>
    <ligand>
        <name>ATP</name>
        <dbReference type="ChEBI" id="CHEBI:30616"/>
    </ligand>
</feature>
<dbReference type="PROSITE" id="PS00107">
    <property type="entry name" value="PROTEIN_KINASE_ATP"/>
    <property type="match status" value="1"/>
</dbReference>
<dbReference type="SUPFAM" id="SSF55550">
    <property type="entry name" value="SH2 domain"/>
    <property type="match status" value="1"/>
</dbReference>
<evidence type="ECO:0000313" key="14">
    <source>
        <dbReference type="Proteomes" id="UP000095284"/>
    </source>
</evidence>
<dbReference type="InterPro" id="IPR011009">
    <property type="entry name" value="Kinase-like_dom_sf"/>
</dbReference>
<dbReference type="AlphaFoldDB" id="A0A1I7SW02"/>
<evidence type="ECO:0000256" key="2">
    <source>
        <dbReference type="ARBA" id="ARBA00022741"/>
    </source>
</evidence>
<evidence type="ECO:0000313" key="13">
    <source>
        <dbReference type="EMBL" id="CAD5216041.1"/>
    </source>
</evidence>
<dbReference type="InterPro" id="IPR000980">
    <property type="entry name" value="SH2"/>
</dbReference>
<dbReference type="SMR" id="A0A1I7SW02"/>
<reference evidence="13" key="2">
    <citation type="submission" date="2020-09" db="EMBL/GenBank/DDBJ databases">
        <authorList>
            <person name="Kikuchi T."/>
        </authorList>
    </citation>
    <scope>NUCLEOTIDE SEQUENCE</scope>
    <source>
        <strain evidence="13">Ka4C1</strain>
    </source>
</reference>
<dbReference type="Proteomes" id="UP000659654">
    <property type="component" value="Unassembled WGS sequence"/>
</dbReference>
<keyword evidence="2 8" id="KW-0547">Nucleotide-binding</keyword>
<comment type="catalytic activity">
    <reaction evidence="6 9">
        <text>L-tyrosyl-[protein] + ATP = O-phospho-L-tyrosyl-[protein] + ADP + H(+)</text>
        <dbReference type="Rhea" id="RHEA:10596"/>
        <dbReference type="Rhea" id="RHEA-COMP:10136"/>
        <dbReference type="Rhea" id="RHEA-COMP:20101"/>
        <dbReference type="ChEBI" id="CHEBI:15378"/>
        <dbReference type="ChEBI" id="CHEBI:30616"/>
        <dbReference type="ChEBI" id="CHEBI:46858"/>
        <dbReference type="ChEBI" id="CHEBI:61978"/>
        <dbReference type="ChEBI" id="CHEBI:456216"/>
        <dbReference type="EC" id="2.7.10.2"/>
    </reaction>
</comment>
<dbReference type="PANTHER" id="PTHR24418">
    <property type="entry name" value="TYROSINE-PROTEIN KINASE"/>
    <property type="match status" value="1"/>
</dbReference>